<sequence length="487" mass="52839">MNSSGPVGRACSVDDDCLSCSVACVNATCECAWEWSMAGEWCDEPTLYSSTWIIGRSCVLLIFSFLLLYSMRVICGDANGMRWRSGSFAAVLPFLSLLGSSLIIIDNVFMFVVGFGLVRFNHTERNLEYMFCSSAGIGLISVSFFVISLRWLEHARILEQYLGSLSNAKYLIMAWIAFFATLSIILFALAPMYPDPANLGLAGLLLVNGSLVMVFFSLGSQKLAKVLADATAQQLRGVDRTTSKEDHISKELRRVAKMRKGGVSPGNPKGDKGNLLNELELGSSSDYPSCSSGPSVGTAAGSAVSSEPSSKIWKKPSRVMHVRDVAASVDGRGMSPQHKRIQLLRRVARTGLLISQWMGGLVVCTILWQVVYLMSTFYASPPAYWILAFGLHYCGARASITLLYYLDVSVTASERRKVNEASSLQNDRINERDSGSNNSDRIESPSCCEKPPSKRGSVLAPAGAKQASDGSPVLRDGASNQAFSSKV</sequence>
<evidence type="ECO:0000313" key="4">
    <source>
        <dbReference type="Proteomes" id="UP001515480"/>
    </source>
</evidence>
<organism evidence="3 4">
    <name type="scientific">Prymnesium parvum</name>
    <name type="common">Toxic golden alga</name>
    <dbReference type="NCBI Taxonomy" id="97485"/>
    <lineage>
        <taxon>Eukaryota</taxon>
        <taxon>Haptista</taxon>
        <taxon>Haptophyta</taxon>
        <taxon>Prymnesiophyceae</taxon>
        <taxon>Prymnesiales</taxon>
        <taxon>Prymnesiaceae</taxon>
        <taxon>Prymnesium</taxon>
    </lineage>
</organism>
<accession>A0AB34JXG2</accession>
<name>A0AB34JXG2_PRYPA</name>
<dbReference type="AlphaFoldDB" id="A0AB34JXG2"/>
<protein>
    <recommendedName>
        <fullName evidence="5">Transmembrane protein</fullName>
    </recommendedName>
</protein>
<feature type="region of interest" description="Disordered" evidence="1">
    <location>
        <begin position="417"/>
        <end position="487"/>
    </location>
</feature>
<dbReference type="EMBL" id="JBGBPQ010000004">
    <property type="protein sequence ID" value="KAL1525597.1"/>
    <property type="molecule type" value="Genomic_DNA"/>
</dbReference>
<feature type="transmembrane region" description="Helical" evidence="2">
    <location>
        <begin position="53"/>
        <end position="75"/>
    </location>
</feature>
<keyword evidence="4" id="KW-1185">Reference proteome</keyword>
<evidence type="ECO:0008006" key="5">
    <source>
        <dbReference type="Google" id="ProtNLM"/>
    </source>
</evidence>
<keyword evidence="2" id="KW-0472">Membrane</keyword>
<feature type="transmembrane region" description="Helical" evidence="2">
    <location>
        <begin position="170"/>
        <end position="193"/>
    </location>
</feature>
<proteinExistence type="predicted"/>
<evidence type="ECO:0000256" key="1">
    <source>
        <dbReference type="SAM" id="MobiDB-lite"/>
    </source>
</evidence>
<evidence type="ECO:0000256" key="2">
    <source>
        <dbReference type="SAM" id="Phobius"/>
    </source>
</evidence>
<feature type="region of interest" description="Disordered" evidence="1">
    <location>
        <begin position="285"/>
        <end position="312"/>
    </location>
</feature>
<comment type="caution">
    <text evidence="3">The sequence shown here is derived from an EMBL/GenBank/DDBJ whole genome shotgun (WGS) entry which is preliminary data.</text>
</comment>
<feature type="transmembrane region" description="Helical" evidence="2">
    <location>
        <begin position="347"/>
        <end position="371"/>
    </location>
</feature>
<keyword evidence="2" id="KW-1133">Transmembrane helix</keyword>
<reference evidence="3 4" key="1">
    <citation type="journal article" date="2024" name="Science">
        <title>Giant polyketide synthase enzymes in the biosynthesis of giant marine polyether toxins.</title>
        <authorList>
            <person name="Fallon T.R."/>
            <person name="Shende V.V."/>
            <person name="Wierzbicki I.H."/>
            <person name="Pendleton A.L."/>
            <person name="Watervoot N.F."/>
            <person name="Auber R.P."/>
            <person name="Gonzalez D.J."/>
            <person name="Wisecaver J.H."/>
            <person name="Moore B.S."/>
        </authorList>
    </citation>
    <scope>NUCLEOTIDE SEQUENCE [LARGE SCALE GENOMIC DNA]</scope>
    <source>
        <strain evidence="3 4">12B1</strain>
    </source>
</reference>
<gene>
    <name evidence="3" type="ORF">AB1Y20_020451</name>
</gene>
<feature type="compositionally biased region" description="Low complexity" evidence="1">
    <location>
        <begin position="285"/>
        <end position="306"/>
    </location>
</feature>
<feature type="transmembrane region" description="Helical" evidence="2">
    <location>
        <begin position="199"/>
        <end position="218"/>
    </location>
</feature>
<feature type="transmembrane region" description="Helical" evidence="2">
    <location>
        <begin position="383"/>
        <end position="406"/>
    </location>
</feature>
<dbReference type="Proteomes" id="UP001515480">
    <property type="component" value="Unassembled WGS sequence"/>
</dbReference>
<feature type="compositionally biased region" description="Polar residues" evidence="1">
    <location>
        <begin position="478"/>
        <end position="487"/>
    </location>
</feature>
<feature type="transmembrane region" description="Helical" evidence="2">
    <location>
        <begin position="127"/>
        <end position="149"/>
    </location>
</feature>
<keyword evidence="2" id="KW-0812">Transmembrane</keyword>
<feature type="transmembrane region" description="Helical" evidence="2">
    <location>
        <begin position="87"/>
        <end position="115"/>
    </location>
</feature>
<evidence type="ECO:0000313" key="3">
    <source>
        <dbReference type="EMBL" id="KAL1525597.1"/>
    </source>
</evidence>